<comment type="similarity">
    <text evidence="3">Belongs to the DapA family.</text>
</comment>
<feature type="active site" description="Proton donor/acceptor" evidence="4">
    <location>
        <position position="136"/>
    </location>
</feature>
<keyword evidence="1 3" id="KW-0456">Lyase</keyword>
<evidence type="ECO:0000256" key="4">
    <source>
        <dbReference type="PIRSR" id="PIRSR001365-1"/>
    </source>
</evidence>
<dbReference type="InterPro" id="IPR013785">
    <property type="entry name" value="Aldolase_TIM"/>
</dbReference>
<dbReference type="InterPro" id="IPR002220">
    <property type="entry name" value="DapA-like"/>
</dbReference>
<organism evidence="6 7">
    <name type="scientific">Bacillus thuringiensis</name>
    <dbReference type="NCBI Taxonomy" id="1428"/>
    <lineage>
        <taxon>Bacteria</taxon>
        <taxon>Bacillati</taxon>
        <taxon>Bacillota</taxon>
        <taxon>Bacilli</taxon>
        <taxon>Bacillales</taxon>
        <taxon>Bacillaceae</taxon>
        <taxon>Bacillus</taxon>
        <taxon>Bacillus cereus group</taxon>
    </lineage>
</organism>
<dbReference type="PANTHER" id="PTHR42849">
    <property type="entry name" value="N-ACETYLNEURAMINATE LYASE"/>
    <property type="match status" value="1"/>
</dbReference>
<dbReference type="Pfam" id="PF00701">
    <property type="entry name" value="DHDPS"/>
    <property type="match status" value="1"/>
</dbReference>
<name>A0A1W6WX77_BACTU</name>
<evidence type="ECO:0000256" key="5">
    <source>
        <dbReference type="PIRSR" id="PIRSR001365-2"/>
    </source>
</evidence>
<evidence type="ECO:0000256" key="2">
    <source>
        <dbReference type="ARBA" id="ARBA00023270"/>
    </source>
</evidence>
<dbReference type="PANTHER" id="PTHR42849:SF1">
    <property type="entry name" value="N-ACETYLNEURAMINATE LYASE"/>
    <property type="match status" value="1"/>
</dbReference>
<feature type="active site" description="Schiff-base intermediate with substrate" evidence="4">
    <location>
        <position position="165"/>
    </location>
</feature>
<dbReference type="Gene3D" id="3.20.20.70">
    <property type="entry name" value="Aldolase class I"/>
    <property type="match status" value="1"/>
</dbReference>
<protein>
    <submittedName>
        <fullName evidence="6">Dihydrodipicolinate synthase family protein</fullName>
    </submittedName>
</protein>
<dbReference type="PRINTS" id="PR00146">
    <property type="entry name" value="DHPICSNTHASE"/>
</dbReference>
<feature type="binding site" evidence="5">
    <location>
        <position position="48"/>
    </location>
    <ligand>
        <name>pyruvate</name>
        <dbReference type="ChEBI" id="CHEBI:15361"/>
    </ligand>
</feature>
<keyword evidence="7" id="KW-1185">Reference proteome</keyword>
<keyword evidence="6" id="KW-0614">Plasmid</keyword>
<dbReference type="GeneID" id="67469991"/>
<evidence type="ECO:0000313" key="7">
    <source>
        <dbReference type="Proteomes" id="UP000194143"/>
    </source>
</evidence>
<evidence type="ECO:0000313" key="6">
    <source>
        <dbReference type="EMBL" id="ARP61195.1"/>
    </source>
</evidence>
<dbReference type="GO" id="GO:0005829">
    <property type="term" value="C:cytosol"/>
    <property type="evidence" value="ECO:0007669"/>
    <property type="project" value="TreeGrafter"/>
</dbReference>
<dbReference type="InterPro" id="IPR020625">
    <property type="entry name" value="Schiff_base-form_aldolases_AS"/>
</dbReference>
<dbReference type="GO" id="GO:0019262">
    <property type="term" value="P:N-acetylneuraminate catabolic process"/>
    <property type="evidence" value="ECO:0007669"/>
    <property type="project" value="TreeGrafter"/>
</dbReference>
<geneLocation type="plasmid" evidence="6 7">
    <name>poh1</name>
</geneLocation>
<sequence>MKKPFISFSVAMVTPFSTNGNLYLEGIPSLVDYYKKHKVPAVLISGTTGEQHSMTVEERMALFHKVKKEAKNDLIIYGGVAAVQTNDAIALAITAEKVGLDGIMLGFPPYLRINQQEAFNYVSKICSVTHLPIMIYNNPPRTGFDLHVETLIKLVEKFPQIVAFKEAGDVSSVPIVKKKLGPEFIVLSGFDTNIFEDAELGYNGITSILGNIFPEEIHDIIKNLQAGDEEKGQNQFSKLLPYMHSIIEMGTLRTIKYLLEKRNIQVGICREPLSTLSIEEKKIIDSFFSVILK</sequence>
<evidence type="ECO:0000256" key="1">
    <source>
        <dbReference type="ARBA" id="ARBA00023239"/>
    </source>
</evidence>
<dbReference type="Proteomes" id="UP000194143">
    <property type="component" value="Plasmid poh1"/>
</dbReference>
<dbReference type="CDD" id="cd00408">
    <property type="entry name" value="DHDPS-like"/>
    <property type="match status" value="1"/>
</dbReference>
<dbReference type="AlphaFoldDB" id="A0A1W6WX77"/>
<accession>A0A1W6WX77</accession>
<keyword evidence="2" id="KW-0704">Schiff base</keyword>
<dbReference type="EMBL" id="CP021062">
    <property type="protein sequence ID" value="ARP61195.1"/>
    <property type="molecule type" value="Genomic_DNA"/>
</dbReference>
<reference evidence="6 7" key="1">
    <citation type="submission" date="2017-04" db="EMBL/GenBank/DDBJ databases">
        <title>Complete Genome Sequence of Bacillus thuringiensis type Strain ATCC 10792.</title>
        <authorList>
            <person name="Oh D.-H."/>
            <person name="Park B.-J."/>
            <person name="Shuai W."/>
            <person name="Chelliah R."/>
        </authorList>
    </citation>
    <scope>NUCLEOTIDE SEQUENCE [LARGE SCALE GENOMIC DNA]</scope>
    <source>
        <strain evidence="6 7">ATCC 10792</strain>
        <plasmid evidence="6 7">poh1</plasmid>
    </source>
</reference>
<dbReference type="SUPFAM" id="SSF51569">
    <property type="entry name" value="Aldolase"/>
    <property type="match status" value="1"/>
</dbReference>
<dbReference type="GO" id="GO:0008747">
    <property type="term" value="F:N-acetylneuraminate lyase activity"/>
    <property type="evidence" value="ECO:0007669"/>
    <property type="project" value="TreeGrafter"/>
</dbReference>
<gene>
    <name evidence="6" type="ORF">CAB88_29640</name>
</gene>
<dbReference type="PROSITE" id="PS00666">
    <property type="entry name" value="DHDPS_2"/>
    <property type="match status" value="1"/>
</dbReference>
<dbReference type="PIRSF" id="PIRSF001365">
    <property type="entry name" value="DHDPS"/>
    <property type="match status" value="1"/>
</dbReference>
<proteinExistence type="inferred from homology"/>
<dbReference type="SMR" id="A0A1W6WX77"/>
<dbReference type="SMART" id="SM01130">
    <property type="entry name" value="DHDPS"/>
    <property type="match status" value="1"/>
</dbReference>
<evidence type="ECO:0000256" key="3">
    <source>
        <dbReference type="PIRNR" id="PIRNR001365"/>
    </source>
</evidence>
<dbReference type="RefSeq" id="WP_000742822.1">
    <property type="nucleotide sequence ID" value="NZ_CP021062.1"/>
</dbReference>